<dbReference type="PROSITE" id="PS51746">
    <property type="entry name" value="PPM_2"/>
    <property type="match status" value="1"/>
</dbReference>
<reference evidence="4" key="1">
    <citation type="submission" date="2021-05" db="EMBL/GenBank/DDBJ databases">
        <title>Whole genome sequence of Curtobacterium flaccumfaciens pv. flaccumfaciens strain CFBP 3417.</title>
        <authorList>
            <person name="Osdaghi E."/>
            <person name="Taghouti G."/>
            <person name="Portier P."/>
            <person name="Fazliarab A."/>
            <person name="Taghavi S.M."/>
            <person name="Briand M."/>
            <person name="Le-Saux M."/>
            <person name="Jacques M.-A."/>
        </authorList>
    </citation>
    <scope>NUCLEOTIDE SEQUENCE</scope>
    <source>
        <strain evidence="4">CFBP 3417</strain>
    </source>
</reference>
<dbReference type="RefSeq" id="WP_140448296.1">
    <property type="nucleotide sequence ID" value="NZ_JAHEWX010000004.1"/>
</dbReference>
<protein>
    <submittedName>
        <fullName evidence="4">SpoIIE family protein phosphatase</fullName>
    </submittedName>
</protein>
<gene>
    <name evidence="4" type="ORF">KK103_05660</name>
</gene>
<dbReference type="InterPro" id="IPR036457">
    <property type="entry name" value="PPM-type-like_dom_sf"/>
</dbReference>
<keyword evidence="1" id="KW-0378">Hydrolase</keyword>
<comment type="caution">
    <text evidence="4">The sequence shown here is derived from an EMBL/GenBank/DDBJ whole genome shotgun (WGS) entry which is preliminary data.</text>
</comment>
<evidence type="ECO:0000256" key="2">
    <source>
        <dbReference type="SAM" id="Phobius"/>
    </source>
</evidence>
<dbReference type="Proteomes" id="UP000709437">
    <property type="component" value="Unassembled WGS sequence"/>
</dbReference>
<dbReference type="InterPro" id="IPR052016">
    <property type="entry name" value="Bact_Sigma-Reg"/>
</dbReference>
<dbReference type="GO" id="GO:0016791">
    <property type="term" value="F:phosphatase activity"/>
    <property type="evidence" value="ECO:0007669"/>
    <property type="project" value="TreeGrafter"/>
</dbReference>
<feature type="transmembrane region" description="Helical" evidence="2">
    <location>
        <begin position="38"/>
        <end position="59"/>
    </location>
</feature>
<evidence type="ECO:0000259" key="3">
    <source>
        <dbReference type="PROSITE" id="PS51746"/>
    </source>
</evidence>
<dbReference type="InterPro" id="IPR001932">
    <property type="entry name" value="PPM-type_phosphatase-like_dom"/>
</dbReference>
<keyword evidence="2" id="KW-1133">Transmembrane helix</keyword>
<dbReference type="Pfam" id="PF07228">
    <property type="entry name" value="SpoIIE"/>
    <property type="match status" value="1"/>
</dbReference>
<feature type="transmembrane region" description="Helical" evidence="2">
    <location>
        <begin position="114"/>
        <end position="132"/>
    </location>
</feature>
<organism evidence="4 5">
    <name type="scientific">Curtobacterium flaccumfaciens pv. flaccumfaciens</name>
    <dbReference type="NCBI Taxonomy" id="138532"/>
    <lineage>
        <taxon>Bacteria</taxon>
        <taxon>Bacillati</taxon>
        <taxon>Actinomycetota</taxon>
        <taxon>Actinomycetes</taxon>
        <taxon>Micrococcales</taxon>
        <taxon>Microbacteriaceae</taxon>
        <taxon>Curtobacterium</taxon>
    </lineage>
</organism>
<keyword evidence="2" id="KW-0472">Membrane</keyword>
<dbReference type="AlphaFoldDB" id="A0A9Q2W3E5"/>
<feature type="domain" description="PPM-type phosphatase" evidence="3">
    <location>
        <begin position="206"/>
        <end position="411"/>
    </location>
</feature>
<dbReference type="SUPFAM" id="SSF81606">
    <property type="entry name" value="PP2C-like"/>
    <property type="match status" value="1"/>
</dbReference>
<dbReference type="PANTHER" id="PTHR43156">
    <property type="entry name" value="STAGE II SPORULATION PROTEIN E-RELATED"/>
    <property type="match status" value="1"/>
</dbReference>
<sequence length="427" mass="44933">MTRPTSIVDNPLVRQAPISGLLALSALLSIVMPSLPITAHHLFAASLVCTVVATLMSAVPALVHGAAWLVPVLLTVDFVTIALLRTGTGSGSSLFTAIVVLPVVWWASLEGRRTVLFAIAGIVLVILAPYVLTPSDAPGPSELVRLGILVVVFGTVAVVVHELSRRARRSLRSAEAREGKVRAEIDRAAAVQRSLLPTTTGRITEDVVVAGACLPARSVGGDFFDWYQTNNGVAVSLGDVMGKGVGAGLIAAAVRSTLRSARTVDDPAEALKRASDGLSAEGIGPDLAFTTLFHARISDDGTLRWSDAGHGLSFVLRADGHVDRLRSGDMPLGLGIREEWVTAESTLEPGDLLVSFSDGVLDLYEGLEETIEAVAEIARAGRDPHAVVLALSARADEVPHDDDVTVIAIRRQPVQVDSARPLALHAD</sequence>
<keyword evidence="2" id="KW-0812">Transmembrane</keyword>
<feature type="transmembrane region" description="Helical" evidence="2">
    <location>
        <begin position="90"/>
        <end position="107"/>
    </location>
</feature>
<dbReference type="Gene3D" id="3.60.40.10">
    <property type="entry name" value="PPM-type phosphatase domain"/>
    <property type="match status" value="1"/>
</dbReference>
<name>A0A9Q2W3E5_9MICO</name>
<evidence type="ECO:0000256" key="1">
    <source>
        <dbReference type="ARBA" id="ARBA00022801"/>
    </source>
</evidence>
<dbReference type="SMART" id="SM00331">
    <property type="entry name" value="PP2C_SIG"/>
    <property type="match status" value="1"/>
</dbReference>
<proteinExistence type="predicted"/>
<feature type="transmembrane region" description="Helical" evidence="2">
    <location>
        <begin position="12"/>
        <end position="32"/>
    </location>
</feature>
<dbReference type="EMBL" id="JAHEWX010000004">
    <property type="protein sequence ID" value="MBT1541243.1"/>
    <property type="molecule type" value="Genomic_DNA"/>
</dbReference>
<evidence type="ECO:0000313" key="5">
    <source>
        <dbReference type="Proteomes" id="UP000709437"/>
    </source>
</evidence>
<feature type="transmembrane region" description="Helical" evidence="2">
    <location>
        <begin position="144"/>
        <end position="163"/>
    </location>
</feature>
<dbReference type="PANTHER" id="PTHR43156:SF2">
    <property type="entry name" value="STAGE II SPORULATION PROTEIN E"/>
    <property type="match status" value="1"/>
</dbReference>
<evidence type="ECO:0000313" key="4">
    <source>
        <dbReference type="EMBL" id="MBT1541243.1"/>
    </source>
</evidence>
<accession>A0A9Q2W3E5</accession>